<gene>
    <name evidence="2" type="ORF">DVH24_001567</name>
</gene>
<keyword evidence="1" id="KW-0472">Membrane</keyword>
<organism evidence="2 3">
    <name type="scientific">Malus domestica</name>
    <name type="common">Apple</name>
    <name type="synonym">Pyrus malus</name>
    <dbReference type="NCBI Taxonomy" id="3750"/>
    <lineage>
        <taxon>Eukaryota</taxon>
        <taxon>Viridiplantae</taxon>
        <taxon>Streptophyta</taxon>
        <taxon>Embryophyta</taxon>
        <taxon>Tracheophyta</taxon>
        <taxon>Spermatophyta</taxon>
        <taxon>Magnoliopsida</taxon>
        <taxon>eudicotyledons</taxon>
        <taxon>Gunneridae</taxon>
        <taxon>Pentapetalae</taxon>
        <taxon>rosids</taxon>
        <taxon>fabids</taxon>
        <taxon>Rosales</taxon>
        <taxon>Rosaceae</taxon>
        <taxon>Amygdaloideae</taxon>
        <taxon>Maleae</taxon>
        <taxon>Malus</taxon>
    </lineage>
</organism>
<evidence type="ECO:0000313" key="3">
    <source>
        <dbReference type="Proteomes" id="UP000290289"/>
    </source>
</evidence>
<proteinExistence type="predicted"/>
<feature type="transmembrane region" description="Helical" evidence="1">
    <location>
        <begin position="123"/>
        <end position="143"/>
    </location>
</feature>
<dbReference type="Proteomes" id="UP000290289">
    <property type="component" value="Chromosome 4"/>
</dbReference>
<comment type="caution">
    <text evidence="2">The sequence shown here is derived from an EMBL/GenBank/DDBJ whole genome shotgun (WGS) entry which is preliminary data.</text>
</comment>
<evidence type="ECO:0000256" key="1">
    <source>
        <dbReference type="SAM" id="Phobius"/>
    </source>
</evidence>
<name>A0A498K6M1_MALDO</name>
<protein>
    <submittedName>
        <fullName evidence="2">Uncharacterized protein</fullName>
    </submittedName>
</protein>
<reference evidence="2 3" key="1">
    <citation type="submission" date="2018-10" db="EMBL/GenBank/DDBJ databases">
        <title>A high-quality apple genome assembly.</title>
        <authorList>
            <person name="Hu J."/>
        </authorList>
    </citation>
    <scope>NUCLEOTIDE SEQUENCE [LARGE SCALE GENOMIC DNA]</scope>
    <source>
        <strain evidence="3">cv. HFTH1</strain>
        <tissue evidence="2">Young leaf</tissue>
    </source>
</reference>
<keyword evidence="1" id="KW-0812">Transmembrane</keyword>
<sequence length="222" mass="24993">MLNPDLSFLFTISNPTTTTTLSVVSLPLVLNDGQPRESRSRSESSPKIKIKLDVGSDLIGFQIFCPNTYPCGLSTSSTVDLGSGPWFSLPDWLKGPGEDTYSKTLGDLGNVKPAMLLPTGEAILFYYLYIWIWCCIAWLYRLIPKERERDENNTCCNSKMAKNANNSELKMEKQIQLHEERPDGCGGVGFGLYDRLTFSVELCVTVIKVRRSHFLDMFLLLF</sequence>
<keyword evidence="1" id="KW-1133">Transmembrane helix</keyword>
<keyword evidence="3" id="KW-1185">Reference proteome</keyword>
<evidence type="ECO:0000313" key="2">
    <source>
        <dbReference type="EMBL" id="RXI01333.1"/>
    </source>
</evidence>
<dbReference type="AlphaFoldDB" id="A0A498K6M1"/>
<accession>A0A498K6M1</accession>
<dbReference type="EMBL" id="RDQH01000330">
    <property type="protein sequence ID" value="RXI01333.1"/>
    <property type="molecule type" value="Genomic_DNA"/>
</dbReference>